<sequence>MIFLAAKPSRLSSLICLHHHYLVYGLIFKFHHHESGKNLICSLLKWILCMMISLELILVELNITTTTTTTIK</sequence>
<organism evidence="1 2">
    <name type="scientific">Dermatophagoides farinae</name>
    <name type="common">American house dust mite</name>
    <dbReference type="NCBI Taxonomy" id="6954"/>
    <lineage>
        <taxon>Eukaryota</taxon>
        <taxon>Metazoa</taxon>
        <taxon>Ecdysozoa</taxon>
        <taxon>Arthropoda</taxon>
        <taxon>Chelicerata</taxon>
        <taxon>Arachnida</taxon>
        <taxon>Acari</taxon>
        <taxon>Acariformes</taxon>
        <taxon>Sarcoptiformes</taxon>
        <taxon>Astigmata</taxon>
        <taxon>Psoroptidia</taxon>
        <taxon>Analgoidea</taxon>
        <taxon>Pyroglyphidae</taxon>
        <taxon>Dermatophagoidinae</taxon>
        <taxon>Dermatophagoides</taxon>
    </lineage>
</organism>
<dbReference type="AlphaFoldDB" id="A0A922LCS8"/>
<evidence type="ECO:0000313" key="1">
    <source>
        <dbReference type="EMBL" id="KAH9530097.1"/>
    </source>
</evidence>
<reference evidence="1" key="1">
    <citation type="submission" date="2013-05" db="EMBL/GenBank/DDBJ databases">
        <authorList>
            <person name="Yim A.K.Y."/>
            <person name="Chan T.F."/>
            <person name="Ji K.M."/>
            <person name="Liu X.Y."/>
            <person name="Zhou J.W."/>
            <person name="Li R.Q."/>
            <person name="Yang K.Y."/>
            <person name="Li J."/>
            <person name="Li M."/>
            <person name="Law P.T.W."/>
            <person name="Wu Y.L."/>
            <person name="Cai Z.L."/>
            <person name="Qin H."/>
            <person name="Bao Y."/>
            <person name="Leung R.K.K."/>
            <person name="Ng P.K.S."/>
            <person name="Zou J."/>
            <person name="Zhong X.J."/>
            <person name="Ran P.X."/>
            <person name="Zhong N.S."/>
            <person name="Liu Z.G."/>
            <person name="Tsui S.K.W."/>
        </authorList>
    </citation>
    <scope>NUCLEOTIDE SEQUENCE</scope>
    <source>
        <strain evidence="1">Derf</strain>
        <tissue evidence="1">Whole organism</tissue>
    </source>
</reference>
<dbReference type="Proteomes" id="UP000790347">
    <property type="component" value="Unassembled WGS sequence"/>
</dbReference>
<accession>A0A922LCS8</accession>
<dbReference type="EMBL" id="ASGP02000001">
    <property type="protein sequence ID" value="KAH9530097.1"/>
    <property type="molecule type" value="Genomic_DNA"/>
</dbReference>
<comment type="caution">
    <text evidence="1">The sequence shown here is derived from an EMBL/GenBank/DDBJ whole genome shotgun (WGS) entry which is preliminary data.</text>
</comment>
<protein>
    <submittedName>
        <fullName evidence="1">Uncharacterized protein</fullName>
    </submittedName>
</protein>
<evidence type="ECO:0000313" key="2">
    <source>
        <dbReference type="Proteomes" id="UP000790347"/>
    </source>
</evidence>
<reference evidence="1" key="2">
    <citation type="journal article" date="2022" name="Res Sq">
        <title>Comparative Genomics Reveals Insights into the Divergent Evolution of Astigmatic Mites and Household Pest Adaptations.</title>
        <authorList>
            <person name="Xiong Q."/>
            <person name="Wan A.T.-Y."/>
            <person name="Liu X.-Y."/>
            <person name="Fung C.S.-H."/>
            <person name="Xiao X."/>
            <person name="Malainual N."/>
            <person name="Hou J."/>
            <person name="Wang L."/>
            <person name="Wang M."/>
            <person name="Yang K."/>
            <person name="Cui Y."/>
            <person name="Leung E."/>
            <person name="Nong W."/>
            <person name="Shin S.-K."/>
            <person name="Au S."/>
            <person name="Jeong K.Y."/>
            <person name="Chew F.T."/>
            <person name="Hui J."/>
            <person name="Leung T.F."/>
            <person name="Tungtrongchitr A."/>
            <person name="Zhong N."/>
            <person name="Liu Z."/>
            <person name="Tsui S."/>
        </authorList>
    </citation>
    <scope>NUCLEOTIDE SEQUENCE</scope>
    <source>
        <strain evidence="1">Derf</strain>
        <tissue evidence="1">Whole organism</tissue>
    </source>
</reference>
<gene>
    <name evidence="1" type="ORF">DERF_003931</name>
</gene>
<keyword evidence="2" id="KW-1185">Reference proteome</keyword>
<name>A0A922LCS8_DERFA</name>
<proteinExistence type="predicted"/>